<feature type="chain" id="PRO_5002845522" evidence="1">
    <location>
        <begin position="19"/>
        <end position="141"/>
    </location>
</feature>
<evidence type="ECO:0000256" key="1">
    <source>
        <dbReference type="SAM" id="SignalP"/>
    </source>
</evidence>
<reference evidence="3" key="1">
    <citation type="journal article" date="2015" name="Genome Announc.">
        <title>Genome sequence of the AIDS-associated pathogen Penicillium marneffei (ATCC18224) and its near taxonomic relative Talaromyces stipitatus (ATCC10500).</title>
        <authorList>
            <person name="Nierman W.C."/>
            <person name="Fedorova-Abrams N.D."/>
            <person name="Andrianopoulos A."/>
        </authorList>
    </citation>
    <scope>NUCLEOTIDE SEQUENCE [LARGE SCALE GENOMIC DNA]</scope>
    <source>
        <strain evidence="3">ATCC 18224 / CBS 334.59 / QM 7333</strain>
    </source>
</reference>
<gene>
    <name evidence="2" type="ORF">PMAA_096110</name>
</gene>
<evidence type="ECO:0000313" key="3">
    <source>
        <dbReference type="Proteomes" id="UP000001294"/>
    </source>
</evidence>
<feature type="signal peptide" evidence="1">
    <location>
        <begin position="1"/>
        <end position="18"/>
    </location>
</feature>
<sequence>MQLKSTTLLMALATLTTASPITTKRTTEIATDNWPVSGFSVGCSPAACAYKFTVTRATGSTNPGFNTTCEGNDYTSDWHSCADSSVSARIVPKISPFWEADVMHRYDTLNQEGWAQAFANATVEDTVSKFIVTVYHIEGVE</sequence>
<dbReference type="AlphaFoldDB" id="B6QI14"/>
<dbReference type="Proteomes" id="UP000001294">
    <property type="component" value="Unassembled WGS sequence"/>
</dbReference>
<keyword evidence="1" id="KW-0732">Signal</keyword>
<accession>B6QI14</accession>
<dbReference type="EMBL" id="DS995902">
    <property type="protein sequence ID" value="EEA23009.1"/>
    <property type="molecule type" value="Genomic_DNA"/>
</dbReference>
<protein>
    <submittedName>
        <fullName evidence="2">Uncharacterized protein</fullName>
    </submittedName>
</protein>
<dbReference type="OrthoDB" id="3490397at2759"/>
<evidence type="ECO:0000313" key="2">
    <source>
        <dbReference type="EMBL" id="EEA23009.1"/>
    </source>
</evidence>
<proteinExistence type="predicted"/>
<dbReference type="HOGENOM" id="CLU_140465_0_0_1"/>
<name>B6QI14_TALMQ</name>
<dbReference type="VEuPathDB" id="FungiDB:PMAA_096110"/>
<dbReference type="PhylomeDB" id="B6QI14"/>
<keyword evidence="3" id="KW-1185">Reference proteome</keyword>
<organism evidence="2 3">
    <name type="scientific">Talaromyces marneffei (strain ATCC 18224 / CBS 334.59 / QM 7333)</name>
    <name type="common">Penicillium marneffei</name>
    <dbReference type="NCBI Taxonomy" id="441960"/>
    <lineage>
        <taxon>Eukaryota</taxon>
        <taxon>Fungi</taxon>
        <taxon>Dikarya</taxon>
        <taxon>Ascomycota</taxon>
        <taxon>Pezizomycotina</taxon>
        <taxon>Eurotiomycetes</taxon>
        <taxon>Eurotiomycetidae</taxon>
        <taxon>Eurotiales</taxon>
        <taxon>Trichocomaceae</taxon>
        <taxon>Talaromyces</taxon>
        <taxon>Talaromyces sect. Talaromyces</taxon>
    </lineage>
</organism>